<dbReference type="EMBL" id="FQWQ01000002">
    <property type="protein sequence ID" value="SHH23478.1"/>
    <property type="molecule type" value="Genomic_DNA"/>
</dbReference>
<sequence>MVNRTILNPYLMKLTLLFIFTLCTMTCRYGYAQEETPDLHSRVNRFSFGASVNQQGLDWGVGLEASTPAFWNKRLSIRLKSNMNWFEVYRVERHQWTRYSIYTSLLVYNTRMMGNSRAFFEAGPFFIDPNQSFTNAKRITGVTGDAGGEFFIVRNSRLLLSYFFSVGYAHCTAHAERLEDSPSYGNGITFHNGFRVYL</sequence>
<organism evidence="1 2">
    <name type="scientific">Chryseolinea serpens</name>
    <dbReference type="NCBI Taxonomy" id="947013"/>
    <lineage>
        <taxon>Bacteria</taxon>
        <taxon>Pseudomonadati</taxon>
        <taxon>Bacteroidota</taxon>
        <taxon>Cytophagia</taxon>
        <taxon>Cytophagales</taxon>
        <taxon>Fulvivirgaceae</taxon>
        <taxon>Chryseolinea</taxon>
    </lineage>
</organism>
<reference evidence="1 2" key="1">
    <citation type="submission" date="2016-11" db="EMBL/GenBank/DDBJ databases">
        <authorList>
            <person name="Jaros S."/>
            <person name="Januszkiewicz K."/>
            <person name="Wedrychowicz H."/>
        </authorList>
    </citation>
    <scope>NUCLEOTIDE SEQUENCE [LARGE SCALE GENOMIC DNA]</scope>
    <source>
        <strain evidence="1 2">DSM 24574</strain>
    </source>
</reference>
<dbReference type="AlphaFoldDB" id="A0A1M5RBC4"/>
<keyword evidence="2" id="KW-1185">Reference proteome</keyword>
<protein>
    <recommendedName>
        <fullName evidence="3">Lipid A 3-O-deacylase (PagL)</fullName>
    </recommendedName>
</protein>
<proteinExistence type="predicted"/>
<evidence type="ECO:0008006" key="3">
    <source>
        <dbReference type="Google" id="ProtNLM"/>
    </source>
</evidence>
<evidence type="ECO:0000313" key="2">
    <source>
        <dbReference type="Proteomes" id="UP000184212"/>
    </source>
</evidence>
<gene>
    <name evidence="1" type="ORF">SAMN04488109_3292</name>
</gene>
<dbReference type="Proteomes" id="UP000184212">
    <property type="component" value="Unassembled WGS sequence"/>
</dbReference>
<accession>A0A1M5RBC4</accession>
<evidence type="ECO:0000313" key="1">
    <source>
        <dbReference type="EMBL" id="SHH23478.1"/>
    </source>
</evidence>
<name>A0A1M5RBC4_9BACT</name>